<sequence>MTSRSVPPPRDAIAARAAGDDHGLYWTAVLYGADYALLLGRDAELLDALTAVVASGEEARR</sequence>
<name>A0ABN0UY29_9ACTN</name>
<dbReference type="EMBL" id="BAAAGX010000025">
    <property type="protein sequence ID" value="GAA0265370.1"/>
    <property type="molecule type" value="Genomic_DNA"/>
</dbReference>
<dbReference type="Proteomes" id="UP001500967">
    <property type="component" value="Unassembled WGS sequence"/>
</dbReference>
<keyword evidence="2" id="KW-1185">Reference proteome</keyword>
<gene>
    <name evidence="1" type="ORF">GCM10009539_59850</name>
</gene>
<proteinExistence type="predicted"/>
<dbReference type="RefSeq" id="WP_344652257.1">
    <property type="nucleotide sequence ID" value="NZ_BAAAGX010000025.1"/>
</dbReference>
<evidence type="ECO:0000313" key="1">
    <source>
        <dbReference type="EMBL" id="GAA0265370.1"/>
    </source>
</evidence>
<reference evidence="1 2" key="1">
    <citation type="journal article" date="2019" name="Int. J. Syst. Evol. Microbiol.">
        <title>The Global Catalogue of Microorganisms (GCM) 10K type strain sequencing project: providing services to taxonomists for standard genome sequencing and annotation.</title>
        <authorList>
            <consortium name="The Broad Institute Genomics Platform"/>
            <consortium name="The Broad Institute Genome Sequencing Center for Infectious Disease"/>
            <person name="Wu L."/>
            <person name="Ma J."/>
        </authorList>
    </citation>
    <scope>NUCLEOTIDE SEQUENCE [LARGE SCALE GENOMIC DNA]</scope>
    <source>
        <strain evidence="1 2">JCM 10425</strain>
    </source>
</reference>
<comment type="caution">
    <text evidence="1">The sequence shown here is derived from an EMBL/GenBank/DDBJ whole genome shotgun (WGS) entry which is preliminary data.</text>
</comment>
<protein>
    <submittedName>
        <fullName evidence="1">Uncharacterized protein</fullName>
    </submittedName>
</protein>
<evidence type="ECO:0000313" key="2">
    <source>
        <dbReference type="Proteomes" id="UP001500967"/>
    </source>
</evidence>
<accession>A0ABN0UY29</accession>
<organism evidence="1 2">
    <name type="scientific">Cryptosporangium japonicum</name>
    <dbReference type="NCBI Taxonomy" id="80872"/>
    <lineage>
        <taxon>Bacteria</taxon>
        <taxon>Bacillati</taxon>
        <taxon>Actinomycetota</taxon>
        <taxon>Actinomycetes</taxon>
        <taxon>Cryptosporangiales</taxon>
        <taxon>Cryptosporangiaceae</taxon>
        <taxon>Cryptosporangium</taxon>
    </lineage>
</organism>